<name>R3WCU8_9ENTE</name>
<sequence length="229" mass="24914">MGMKKLIHIEMEKMNIKKYVRYALWANVVIALLVFMMTGLTQLAGEEMPTIATTTVIDSLVKSTFLVWEAVLIAGLIIEEYRSKTILLLFSYPVDRKKVIISKLAVITGFVFLSMTVSQIFQNGLFFFIHQLFPVVEYSLSIADVAGITLTTITSIFLGLLPMYVGMLNKSTIATVVSSILIVALTVSSGGQDGSGLITLIPVSIVLGILGAGCAGWALKIMLSEDIVL</sequence>
<reference evidence="2 3" key="1">
    <citation type="submission" date="2013-02" db="EMBL/GenBank/DDBJ databases">
        <title>The Genome Sequence of Enterococcus phoeniculicola BAA-412.</title>
        <authorList>
            <consortium name="The Broad Institute Genome Sequencing Platform"/>
            <consortium name="The Broad Institute Genome Sequencing Center for Infectious Disease"/>
            <person name="Earl A.M."/>
            <person name="Gilmore M.S."/>
            <person name="Lebreton F."/>
            <person name="Walker B."/>
            <person name="Young S.K."/>
            <person name="Zeng Q."/>
            <person name="Gargeya S."/>
            <person name="Fitzgerald M."/>
            <person name="Haas B."/>
            <person name="Abouelleil A."/>
            <person name="Alvarado L."/>
            <person name="Arachchi H.M."/>
            <person name="Berlin A.M."/>
            <person name="Chapman S.B."/>
            <person name="Dewar J."/>
            <person name="Goldberg J."/>
            <person name="Griggs A."/>
            <person name="Gujja S."/>
            <person name="Hansen M."/>
            <person name="Howarth C."/>
            <person name="Imamovic A."/>
            <person name="Larimer J."/>
            <person name="McCowan C."/>
            <person name="Murphy C."/>
            <person name="Neiman D."/>
            <person name="Pearson M."/>
            <person name="Priest M."/>
            <person name="Roberts A."/>
            <person name="Saif S."/>
            <person name="Shea T."/>
            <person name="Sisk P."/>
            <person name="Sykes S."/>
            <person name="Wortman J."/>
            <person name="Nusbaum C."/>
            <person name="Birren B."/>
        </authorList>
    </citation>
    <scope>NUCLEOTIDE SEQUENCE [LARGE SCALE GENOMIC DNA]</scope>
    <source>
        <strain evidence="2 3">ATCC BAA-412</strain>
    </source>
</reference>
<dbReference type="EMBL" id="AJAT01000012">
    <property type="protein sequence ID" value="EOL45297.1"/>
    <property type="molecule type" value="Genomic_DNA"/>
</dbReference>
<dbReference type="Proteomes" id="UP000013785">
    <property type="component" value="Unassembled WGS sequence"/>
</dbReference>
<protein>
    <recommendedName>
        <fullName evidence="4">Bacitracin transport permease BCRB</fullName>
    </recommendedName>
</protein>
<feature type="transmembrane region" description="Helical" evidence="1">
    <location>
        <begin position="197"/>
        <end position="219"/>
    </location>
</feature>
<dbReference type="AlphaFoldDB" id="R3WCU8"/>
<dbReference type="HOGENOM" id="CLU_102870_2_0_9"/>
<feature type="transmembrane region" description="Helical" evidence="1">
    <location>
        <begin position="141"/>
        <end position="161"/>
    </location>
</feature>
<dbReference type="eggNOG" id="ENOG502Z9TS">
    <property type="taxonomic scope" value="Bacteria"/>
</dbReference>
<feature type="transmembrane region" description="Helical" evidence="1">
    <location>
        <begin position="20"/>
        <end position="40"/>
    </location>
</feature>
<proteinExistence type="predicted"/>
<dbReference type="RefSeq" id="WP_010767855.1">
    <property type="nucleotide sequence ID" value="NZ_ASWE01000003.1"/>
</dbReference>
<evidence type="ECO:0008006" key="4">
    <source>
        <dbReference type="Google" id="ProtNLM"/>
    </source>
</evidence>
<feature type="transmembrane region" description="Helical" evidence="1">
    <location>
        <begin position="60"/>
        <end position="78"/>
    </location>
</feature>
<evidence type="ECO:0000313" key="3">
    <source>
        <dbReference type="Proteomes" id="UP000013785"/>
    </source>
</evidence>
<feature type="transmembrane region" description="Helical" evidence="1">
    <location>
        <begin position="173"/>
        <end position="191"/>
    </location>
</feature>
<keyword evidence="3" id="KW-1185">Reference proteome</keyword>
<comment type="caution">
    <text evidence="2">The sequence shown here is derived from an EMBL/GenBank/DDBJ whole genome shotgun (WGS) entry which is preliminary data.</text>
</comment>
<dbReference type="PATRIC" id="fig|1158610.3.peg.1161"/>
<gene>
    <name evidence="2" type="ORF">UC3_01187</name>
</gene>
<dbReference type="STRING" id="154621.RV11_GL000814"/>
<keyword evidence="1" id="KW-1133">Transmembrane helix</keyword>
<accession>R3WCU8</accession>
<dbReference type="Pfam" id="PF12730">
    <property type="entry name" value="ABC2_membrane_4"/>
    <property type="match status" value="1"/>
</dbReference>
<evidence type="ECO:0000256" key="1">
    <source>
        <dbReference type="SAM" id="Phobius"/>
    </source>
</evidence>
<feature type="transmembrane region" description="Helical" evidence="1">
    <location>
        <begin position="99"/>
        <end position="121"/>
    </location>
</feature>
<keyword evidence="1" id="KW-0812">Transmembrane</keyword>
<keyword evidence="1" id="KW-0472">Membrane</keyword>
<organism evidence="2 3">
    <name type="scientific">Enterococcus phoeniculicola ATCC BAA-412</name>
    <dbReference type="NCBI Taxonomy" id="1158610"/>
    <lineage>
        <taxon>Bacteria</taxon>
        <taxon>Bacillati</taxon>
        <taxon>Bacillota</taxon>
        <taxon>Bacilli</taxon>
        <taxon>Lactobacillales</taxon>
        <taxon>Enterococcaceae</taxon>
        <taxon>Enterococcus</taxon>
    </lineage>
</organism>
<dbReference type="OrthoDB" id="9784784at2"/>
<evidence type="ECO:0000313" key="2">
    <source>
        <dbReference type="EMBL" id="EOL45297.1"/>
    </source>
</evidence>